<accession>A0AAD7AMX6</accession>
<protein>
    <submittedName>
        <fullName evidence="2">Uncharacterized protein</fullName>
    </submittedName>
</protein>
<feature type="chain" id="PRO_5042025548" evidence="1">
    <location>
        <begin position="20"/>
        <end position="118"/>
    </location>
</feature>
<organism evidence="2 3">
    <name type="scientific">Mycena albidolilacea</name>
    <dbReference type="NCBI Taxonomy" id="1033008"/>
    <lineage>
        <taxon>Eukaryota</taxon>
        <taxon>Fungi</taxon>
        <taxon>Dikarya</taxon>
        <taxon>Basidiomycota</taxon>
        <taxon>Agaricomycotina</taxon>
        <taxon>Agaricomycetes</taxon>
        <taxon>Agaricomycetidae</taxon>
        <taxon>Agaricales</taxon>
        <taxon>Marasmiineae</taxon>
        <taxon>Mycenaceae</taxon>
        <taxon>Mycena</taxon>
    </lineage>
</organism>
<dbReference type="Proteomes" id="UP001218218">
    <property type="component" value="Unassembled WGS sequence"/>
</dbReference>
<comment type="caution">
    <text evidence="2">The sequence shown here is derived from an EMBL/GenBank/DDBJ whole genome shotgun (WGS) entry which is preliminary data.</text>
</comment>
<dbReference type="AlphaFoldDB" id="A0AAD7AMX6"/>
<dbReference type="EMBL" id="JARIHO010000004">
    <property type="protein sequence ID" value="KAJ7362479.1"/>
    <property type="molecule type" value="Genomic_DNA"/>
</dbReference>
<feature type="signal peptide" evidence="1">
    <location>
        <begin position="1"/>
        <end position="19"/>
    </location>
</feature>
<evidence type="ECO:0000256" key="1">
    <source>
        <dbReference type="SAM" id="SignalP"/>
    </source>
</evidence>
<evidence type="ECO:0000313" key="3">
    <source>
        <dbReference type="Proteomes" id="UP001218218"/>
    </source>
</evidence>
<keyword evidence="3" id="KW-1185">Reference proteome</keyword>
<keyword evidence="1" id="KW-0732">Signal</keyword>
<proteinExistence type="predicted"/>
<sequence length="118" mass="12799">MKFTLLLSTISLLSTTALAASVSADQSVLAPDVADRVHAYSDCKPGLLYCGHFLKTIGNYDFIIAQSGFDAGAIRSTLDDSLFHCSNDLSYVGYITYVRHCGTSRCKQGATNRDDYCV</sequence>
<gene>
    <name evidence="2" type="ORF">DFH08DRAFT_1073623</name>
</gene>
<evidence type="ECO:0000313" key="2">
    <source>
        <dbReference type="EMBL" id="KAJ7362479.1"/>
    </source>
</evidence>
<reference evidence="2" key="1">
    <citation type="submission" date="2023-03" db="EMBL/GenBank/DDBJ databases">
        <title>Massive genome expansion in bonnet fungi (Mycena s.s.) driven by repeated elements and novel gene families across ecological guilds.</title>
        <authorList>
            <consortium name="Lawrence Berkeley National Laboratory"/>
            <person name="Harder C.B."/>
            <person name="Miyauchi S."/>
            <person name="Viragh M."/>
            <person name="Kuo A."/>
            <person name="Thoen E."/>
            <person name="Andreopoulos B."/>
            <person name="Lu D."/>
            <person name="Skrede I."/>
            <person name="Drula E."/>
            <person name="Henrissat B."/>
            <person name="Morin E."/>
            <person name="Kohler A."/>
            <person name="Barry K."/>
            <person name="LaButti K."/>
            <person name="Morin E."/>
            <person name="Salamov A."/>
            <person name="Lipzen A."/>
            <person name="Mereny Z."/>
            <person name="Hegedus B."/>
            <person name="Baldrian P."/>
            <person name="Stursova M."/>
            <person name="Weitz H."/>
            <person name="Taylor A."/>
            <person name="Grigoriev I.V."/>
            <person name="Nagy L.G."/>
            <person name="Martin F."/>
            <person name="Kauserud H."/>
        </authorList>
    </citation>
    <scope>NUCLEOTIDE SEQUENCE</scope>
    <source>
        <strain evidence="2">CBHHK002</strain>
    </source>
</reference>
<name>A0AAD7AMX6_9AGAR</name>